<gene>
    <name evidence="2" type="ORF">ACIGXA_33910</name>
</gene>
<accession>A0ABW8CGD1</accession>
<proteinExistence type="predicted"/>
<protein>
    <submittedName>
        <fullName evidence="2">Uncharacterized protein</fullName>
    </submittedName>
</protein>
<organism evidence="2 3">
    <name type="scientific">Streptomyces fildesensis</name>
    <dbReference type="NCBI Taxonomy" id="375757"/>
    <lineage>
        <taxon>Bacteria</taxon>
        <taxon>Bacillati</taxon>
        <taxon>Actinomycetota</taxon>
        <taxon>Actinomycetes</taxon>
        <taxon>Kitasatosporales</taxon>
        <taxon>Streptomycetaceae</taxon>
        <taxon>Streptomyces</taxon>
    </lineage>
</organism>
<comment type="caution">
    <text evidence="2">The sequence shown here is derived from an EMBL/GenBank/DDBJ whole genome shotgun (WGS) entry which is preliminary data.</text>
</comment>
<name>A0ABW8CGD1_9ACTN</name>
<evidence type="ECO:0000313" key="2">
    <source>
        <dbReference type="EMBL" id="MFI9105515.1"/>
    </source>
</evidence>
<keyword evidence="3" id="KW-1185">Reference proteome</keyword>
<dbReference type="RefSeq" id="WP_399656250.1">
    <property type="nucleotide sequence ID" value="NZ_JBITYG010000012.1"/>
</dbReference>
<dbReference type="EMBL" id="JBITYG010000012">
    <property type="protein sequence ID" value="MFI9105515.1"/>
    <property type="molecule type" value="Genomic_DNA"/>
</dbReference>
<evidence type="ECO:0000313" key="3">
    <source>
        <dbReference type="Proteomes" id="UP001614394"/>
    </source>
</evidence>
<dbReference type="Proteomes" id="UP001614394">
    <property type="component" value="Unassembled WGS sequence"/>
</dbReference>
<reference evidence="2 3" key="1">
    <citation type="submission" date="2024-10" db="EMBL/GenBank/DDBJ databases">
        <title>The Natural Products Discovery Center: Release of the First 8490 Sequenced Strains for Exploring Actinobacteria Biosynthetic Diversity.</title>
        <authorList>
            <person name="Kalkreuter E."/>
            <person name="Kautsar S.A."/>
            <person name="Yang D."/>
            <person name="Bader C.D."/>
            <person name="Teijaro C.N."/>
            <person name="Fluegel L."/>
            <person name="Davis C.M."/>
            <person name="Simpson J.R."/>
            <person name="Lauterbach L."/>
            <person name="Steele A.D."/>
            <person name="Gui C."/>
            <person name="Meng S."/>
            <person name="Li G."/>
            <person name="Viehrig K."/>
            <person name="Ye F."/>
            <person name="Su P."/>
            <person name="Kiefer A.F."/>
            <person name="Nichols A."/>
            <person name="Cepeda A.J."/>
            <person name="Yan W."/>
            <person name="Fan B."/>
            <person name="Jiang Y."/>
            <person name="Adhikari A."/>
            <person name="Zheng C.-J."/>
            <person name="Schuster L."/>
            <person name="Cowan T.M."/>
            <person name="Smanski M.J."/>
            <person name="Chevrette M.G."/>
            <person name="De Carvalho L.P.S."/>
            <person name="Shen B."/>
        </authorList>
    </citation>
    <scope>NUCLEOTIDE SEQUENCE [LARGE SCALE GENOMIC DNA]</scope>
    <source>
        <strain evidence="2 3">NPDC053399</strain>
    </source>
</reference>
<feature type="region of interest" description="Disordered" evidence="1">
    <location>
        <begin position="30"/>
        <end position="49"/>
    </location>
</feature>
<sequence>MNINFDEPSMGQTSSDLPTLTLINQGAAPSLVGESGQGEGIRGISHSPHGAVVGVNDKADGRGDGGWFESTAGEGCHGVSHSAGHGGVVGINDNPGVEQGGPGVYGESTTGEGVRGVSHTNHGAVVGTNEGIGPGLFGKSAQGPAAHLDGDVVVGRDLFVDRNIVVKGDLTLVGADYAEALTVADDTVTAGMAVVLDDGGRIRPCTTAYDARVAGIVSGAGGVPPALVLDRHDGGAPVALMGKLWALGDATEEPIRCGDLLTTSSVPGHIRRVTDRERAFGAIVGKALTDLPSGRGMVRVLVSAS</sequence>
<evidence type="ECO:0000256" key="1">
    <source>
        <dbReference type="SAM" id="MobiDB-lite"/>
    </source>
</evidence>